<name>A0A1R3KS07_9ROSI</name>
<dbReference type="Proteomes" id="UP000187203">
    <property type="component" value="Unassembled WGS sequence"/>
</dbReference>
<gene>
    <name evidence="1" type="ORF">COLO4_05043</name>
</gene>
<comment type="caution">
    <text evidence="1">The sequence shown here is derived from an EMBL/GenBank/DDBJ whole genome shotgun (WGS) entry which is preliminary data.</text>
</comment>
<sequence length="70" mass="7940">MRSQKGGILRIQTVSRTSTGTRQLMRTSRIILATNEGLTASSLPCLRLLSLEFDECQWICCSAKWKYMAE</sequence>
<dbReference type="AlphaFoldDB" id="A0A1R3KS07"/>
<reference evidence="2" key="1">
    <citation type="submission" date="2013-09" db="EMBL/GenBank/DDBJ databases">
        <title>Corchorus olitorius genome sequencing.</title>
        <authorList>
            <person name="Alam M."/>
            <person name="Haque M.S."/>
            <person name="Islam M.S."/>
            <person name="Emdad E.M."/>
            <person name="Islam M.M."/>
            <person name="Ahmed B."/>
            <person name="Halim A."/>
            <person name="Hossen Q.M.M."/>
            <person name="Hossain M.Z."/>
            <person name="Ahmed R."/>
            <person name="Khan M.M."/>
            <person name="Islam R."/>
            <person name="Rashid M.M."/>
            <person name="Khan S.A."/>
            <person name="Rahman M.S."/>
            <person name="Alam M."/>
            <person name="Yahiya A.S."/>
            <person name="Khan M.S."/>
            <person name="Azam M.S."/>
            <person name="Haque T."/>
            <person name="Lashkar M.Z.H."/>
            <person name="Akhand A.I."/>
            <person name="Morshed G."/>
            <person name="Roy S."/>
            <person name="Uddin K.S."/>
            <person name="Rabeya T."/>
            <person name="Hossain A.S."/>
            <person name="Chowdhury A."/>
            <person name="Snigdha A.R."/>
            <person name="Mortoza M.S."/>
            <person name="Matin S.A."/>
            <person name="Hoque S.M.E."/>
            <person name="Islam M.K."/>
            <person name="Roy D.K."/>
            <person name="Haider R."/>
            <person name="Moosa M.M."/>
            <person name="Elias S.M."/>
            <person name="Hasan A.M."/>
            <person name="Jahan S."/>
            <person name="Shafiuddin M."/>
            <person name="Mahmood N."/>
            <person name="Shommy N.S."/>
        </authorList>
    </citation>
    <scope>NUCLEOTIDE SEQUENCE [LARGE SCALE GENOMIC DNA]</scope>
    <source>
        <strain evidence="2">cv. O-4</strain>
    </source>
</reference>
<proteinExistence type="predicted"/>
<keyword evidence="2" id="KW-1185">Reference proteome</keyword>
<organism evidence="1 2">
    <name type="scientific">Corchorus olitorius</name>
    <dbReference type="NCBI Taxonomy" id="93759"/>
    <lineage>
        <taxon>Eukaryota</taxon>
        <taxon>Viridiplantae</taxon>
        <taxon>Streptophyta</taxon>
        <taxon>Embryophyta</taxon>
        <taxon>Tracheophyta</taxon>
        <taxon>Spermatophyta</taxon>
        <taxon>Magnoliopsida</taxon>
        <taxon>eudicotyledons</taxon>
        <taxon>Gunneridae</taxon>
        <taxon>Pentapetalae</taxon>
        <taxon>rosids</taxon>
        <taxon>malvids</taxon>
        <taxon>Malvales</taxon>
        <taxon>Malvaceae</taxon>
        <taxon>Grewioideae</taxon>
        <taxon>Apeibeae</taxon>
        <taxon>Corchorus</taxon>
    </lineage>
</organism>
<evidence type="ECO:0000313" key="1">
    <source>
        <dbReference type="EMBL" id="OMP09883.1"/>
    </source>
</evidence>
<evidence type="ECO:0000313" key="2">
    <source>
        <dbReference type="Proteomes" id="UP000187203"/>
    </source>
</evidence>
<accession>A0A1R3KS07</accession>
<protein>
    <submittedName>
        <fullName evidence="1">Uncharacterized protein</fullName>
    </submittedName>
</protein>
<dbReference type="EMBL" id="AWUE01012133">
    <property type="protein sequence ID" value="OMP09883.1"/>
    <property type="molecule type" value="Genomic_DNA"/>
</dbReference>